<feature type="region of interest" description="Disordered" evidence="1">
    <location>
        <begin position="151"/>
        <end position="172"/>
    </location>
</feature>
<gene>
    <name evidence="2" type="ORF">GSOID_T00031967001</name>
</gene>
<sequence>MKFSTFYFLSLTESSSIADSQETTLSGRAKWTGVNFCQNRPENLFFDETCPESGKNEYPANYTCSTSTCATDAFLIVELSCTCSEKDGRTICEWKTNRSCPSEQRLQVFVEDENHSKIFENFKEYKFLETLPDGQVIANLFSFEPVMSNELNSNSANDEGKSAPSRSKQEREEIASLKNELLKVEEEILQAKIALGRKM</sequence>
<accession>E4YAN9</accession>
<organism evidence="2">
    <name type="scientific">Oikopleura dioica</name>
    <name type="common">Tunicate</name>
    <dbReference type="NCBI Taxonomy" id="34765"/>
    <lineage>
        <taxon>Eukaryota</taxon>
        <taxon>Metazoa</taxon>
        <taxon>Chordata</taxon>
        <taxon>Tunicata</taxon>
        <taxon>Appendicularia</taxon>
        <taxon>Copelata</taxon>
        <taxon>Oikopleuridae</taxon>
        <taxon>Oikopleura</taxon>
    </lineage>
</organism>
<dbReference type="AlphaFoldDB" id="E4YAN9"/>
<dbReference type="Proteomes" id="UP000011014">
    <property type="component" value="Unassembled WGS sequence"/>
</dbReference>
<evidence type="ECO:0000256" key="1">
    <source>
        <dbReference type="SAM" id="MobiDB-lite"/>
    </source>
</evidence>
<name>E4YAN9_OIKDI</name>
<proteinExistence type="predicted"/>
<protein>
    <submittedName>
        <fullName evidence="2">Uncharacterized protein</fullName>
    </submittedName>
</protein>
<dbReference type="EMBL" id="FN654362">
    <property type="protein sequence ID" value="CBY32626.1"/>
    <property type="molecule type" value="Genomic_DNA"/>
</dbReference>
<evidence type="ECO:0000313" key="2">
    <source>
        <dbReference type="EMBL" id="CBY32626.1"/>
    </source>
</evidence>
<reference evidence="2" key="1">
    <citation type="journal article" date="2010" name="Science">
        <title>Plasticity of animal genome architecture unmasked by rapid evolution of a pelagic tunicate.</title>
        <authorList>
            <person name="Denoeud F."/>
            <person name="Henriet S."/>
            <person name="Mungpakdee S."/>
            <person name="Aury J.M."/>
            <person name="Da Silva C."/>
            <person name="Brinkmann H."/>
            <person name="Mikhaleva J."/>
            <person name="Olsen L.C."/>
            <person name="Jubin C."/>
            <person name="Canestro C."/>
            <person name="Bouquet J.M."/>
            <person name="Danks G."/>
            <person name="Poulain J."/>
            <person name="Campsteijn C."/>
            <person name="Adamski M."/>
            <person name="Cross I."/>
            <person name="Yadetie F."/>
            <person name="Muffato M."/>
            <person name="Louis A."/>
            <person name="Butcher S."/>
            <person name="Tsagkogeorga G."/>
            <person name="Konrad A."/>
            <person name="Singh S."/>
            <person name="Jensen M.F."/>
            <person name="Cong E.H."/>
            <person name="Eikeseth-Otteraa H."/>
            <person name="Noel B."/>
            <person name="Anthouard V."/>
            <person name="Porcel B.M."/>
            <person name="Kachouri-Lafond R."/>
            <person name="Nishino A."/>
            <person name="Ugolini M."/>
            <person name="Chourrout P."/>
            <person name="Nishida H."/>
            <person name="Aasland R."/>
            <person name="Huzurbazar S."/>
            <person name="Westhof E."/>
            <person name="Delsuc F."/>
            <person name="Lehrach H."/>
            <person name="Reinhardt R."/>
            <person name="Weissenbach J."/>
            <person name="Roy S.W."/>
            <person name="Artiguenave F."/>
            <person name="Postlethwait J.H."/>
            <person name="Manak J.R."/>
            <person name="Thompson E.M."/>
            <person name="Jaillon O."/>
            <person name="Du Pasquier L."/>
            <person name="Boudinot P."/>
            <person name="Liberles D.A."/>
            <person name="Volff J.N."/>
            <person name="Philippe H."/>
            <person name="Lenhard B."/>
            <person name="Roest Crollius H."/>
            <person name="Wincker P."/>
            <person name="Chourrout D."/>
        </authorList>
    </citation>
    <scope>NUCLEOTIDE SEQUENCE [LARGE SCALE GENOMIC DNA]</scope>
</reference>